<dbReference type="EMBL" id="JARK01001455">
    <property type="protein sequence ID" value="EYB99878.1"/>
    <property type="molecule type" value="Genomic_DNA"/>
</dbReference>
<dbReference type="Proteomes" id="UP000024635">
    <property type="component" value="Unassembled WGS sequence"/>
</dbReference>
<accession>A0A016TA60</accession>
<evidence type="ECO:0008006" key="3">
    <source>
        <dbReference type="Google" id="ProtNLM"/>
    </source>
</evidence>
<evidence type="ECO:0000313" key="1">
    <source>
        <dbReference type="EMBL" id="EYB99878.1"/>
    </source>
</evidence>
<dbReference type="AlphaFoldDB" id="A0A016TA60"/>
<comment type="caution">
    <text evidence="1">The sequence shown here is derived from an EMBL/GenBank/DDBJ whole genome shotgun (WGS) entry which is preliminary data.</text>
</comment>
<evidence type="ECO:0000313" key="2">
    <source>
        <dbReference type="Proteomes" id="UP000024635"/>
    </source>
</evidence>
<protein>
    <recommendedName>
        <fullName evidence="3">Paired domain-containing protein</fullName>
    </recommendedName>
</protein>
<sequence>MKMRHLENGHSLPPPFFNQSIKHYKDLGIEDDLSRRGIRVSVTTTSNLRRVRRRIRRDPVCQLRQISREMGIKQTSRKRIFRRPGLELALTSETALGHSSKTEPDLTRQELCRTGAKPIFPTSVEFKSGE</sequence>
<reference evidence="2" key="1">
    <citation type="journal article" date="2015" name="Nat. Genet.">
        <title>The genome and transcriptome of the zoonotic hookworm Ancylostoma ceylanicum identify infection-specific gene families.</title>
        <authorList>
            <person name="Schwarz E.M."/>
            <person name="Hu Y."/>
            <person name="Antoshechkin I."/>
            <person name="Miller M.M."/>
            <person name="Sternberg P.W."/>
            <person name="Aroian R.V."/>
        </authorList>
    </citation>
    <scope>NUCLEOTIDE SEQUENCE</scope>
    <source>
        <strain evidence="2">HY135</strain>
    </source>
</reference>
<name>A0A016TA60_9BILA</name>
<organism evidence="1 2">
    <name type="scientific">Ancylostoma ceylanicum</name>
    <dbReference type="NCBI Taxonomy" id="53326"/>
    <lineage>
        <taxon>Eukaryota</taxon>
        <taxon>Metazoa</taxon>
        <taxon>Ecdysozoa</taxon>
        <taxon>Nematoda</taxon>
        <taxon>Chromadorea</taxon>
        <taxon>Rhabditida</taxon>
        <taxon>Rhabditina</taxon>
        <taxon>Rhabditomorpha</taxon>
        <taxon>Strongyloidea</taxon>
        <taxon>Ancylostomatidae</taxon>
        <taxon>Ancylostomatinae</taxon>
        <taxon>Ancylostoma</taxon>
    </lineage>
</organism>
<gene>
    <name evidence="1" type="primary">Acey_s0119.g816</name>
    <name evidence="1" type="ORF">Y032_0119g816</name>
</gene>
<proteinExistence type="predicted"/>
<keyword evidence="2" id="KW-1185">Reference proteome</keyword>